<evidence type="ECO:0000256" key="5">
    <source>
        <dbReference type="SAM" id="MobiDB-lite"/>
    </source>
</evidence>
<dbReference type="PANTHER" id="PTHR12221:SF6">
    <property type="entry name" value="PESCADILLO HOMOLOG"/>
    <property type="match status" value="1"/>
</dbReference>
<dbReference type="GO" id="GO:0000463">
    <property type="term" value="P:maturation of LSU-rRNA from tricistronic rRNA transcript (SSU-rRNA, 5.8S rRNA, LSU-rRNA)"/>
    <property type="evidence" value="ECO:0007669"/>
    <property type="project" value="TreeGrafter"/>
</dbReference>
<feature type="compositionally biased region" description="Acidic residues" evidence="5">
    <location>
        <begin position="131"/>
        <end position="147"/>
    </location>
</feature>
<reference evidence="7" key="1">
    <citation type="submission" date="2022-07" db="EMBL/GenBank/DDBJ databases">
        <title>Genome analysis of Parmales, a sister group of diatoms, reveals the evolutionary specialization of diatoms from phago-mixotrophs to photoautotrophs.</title>
        <authorList>
            <person name="Ban H."/>
            <person name="Sato S."/>
            <person name="Yoshikawa S."/>
            <person name="Kazumasa Y."/>
            <person name="Nakamura Y."/>
            <person name="Ichinomiya M."/>
            <person name="Saitoh K."/>
            <person name="Sato N."/>
            <person name="Blanc-Mathieu R."/>
            <person name="Endo H."/>
            <person name="Kuwata A."/>
            <person name="Ogata H."/>
        </authorList>
    </citation>
    <scope>NUCLEOTIDE SEQUENCE</scope>
</reference>
<dbReference type="Pfam" id="PF16589">
    <property type="entry name" value="BRCT_2"/>
    <property type="match status" value="1"/>
</dbReference>
<protein>
    <recommendedName>
        <fullName evidence="6">BRCT domain-containing protein</fullName>
    </recommendedName>
</protein>
<dbReference type="GO" id="GO:0070545">
    <property type="term" value="C:PeBoW complex"/>
    <property type="evidence" value="ECO:0007669"/>
    <property type="project" value="TreeGrafter"/>
</dbReference>
<name>A0A9W7DJY7_9STRA</name>
<feature type="region of interest" description="Disordered" evidence="5">
    <location>
        <begin position="258"/>
        <end position="309"/>
    </location>
</feature>
<dbReference type="PANTHER" id="PTHR12221">
    <property type="entry name" value="PESCADILLO - RELATED"/>
    <property type="match status" value="1"/>
</dbReference>
<dbReference type="SUPFAM" id="SSF52113">
    <property type="entry name" value="BRCT domain"/>
    <property type="match status" value="1"/>
</dbReference>
<comment type="caution">
    <text evidence="7">The sequence shown here is derived from an EMBL/GenBank/DDBJ whole genome shotgun (WGS) entry which is preliminary data.</text>
</comment>
<keyword evidence="2" id="KW-0690">Ribosome biogenesis</keyword>
<dbReference type="Proteomes" id="UP001165082">
    <property type="component" value="Unassembled WGS sequence"/>
</dbReference>
<keyword evidence="8" id="KW-1185">Reference proteome</keyword>
<dbReference type="InterPro" id="IPR036420">
    <property type="entry name" value="BRCT_dom_sf"/>
</dbReference>
<dbReference type="EMBL" id="BRXZ01004258">
    <property type="protein sequence ID" value="GMH46234.1"/>
    <property type="molecule type" value="Genomic_DNA"/>
</dbReference>
<evidence type="ECO:0000256" key="4">
    <source>
        <dbReference type="ARBA" id="ARBA00023242"/>
    </source>
</evidence>
<dbReference type="Gene3D" id="3.40.50.10190">
    <property type="entry name" value="BRCT domain"/>
    <property type="match status" value="1"/>
</dbReference>
<dbReference type="InterPro" id="IPR010613">
    <property type="entry name" value="PES"/>
</dbReference>
<feature type="compositionally biased region" description="Basic residues" evidence="5">
    <location>
        <begin position="299"/>
        <end position="309"/>
    </location>
</feature>
<evidence type="ECO:0000313" key="8">
    <source>
        <dbReference type="Proteomes" id="UP001165082"/>
    </source>
</evidence>
<sequence>MANVFSGLVFFIGREVPRTICELVILSHGGKVGWEGEGSTILPNDPVITHFVVDRPKLPASFKGYPKEREYVQPQWIFDCSNFRYLLPVSSYGVGMDLPPHLSPWADREGYVPRYRKEVDAMIRGEAYVQSEDEGSGSSESEGEEAGMENVPEAAGTESEGEESEDEEKVGKEVANAEDKEKDLAKIMMSKKAKRLYGRMQYGIKEKQDAIDLLTSKRRKLEKSEKKALTQKRKIEIVSEKEEEEIEKKKKVGLRKQCIGGKGRDDKGRTAAKQKVDRLKDERKKLGKTFENVPGATMKKQKKGKKNKK</sequence>
<keyword evidence="3" id="KW-0698">rRNA processing</keyword>
<dbReference type="GO" id="GO:0003723">
    <property type="term" value="F:RNA binding"/>
    <property type="evidence" value="ECO:0007669"/>
    <property type="project" value="TreeGrafter"/>
</dbReference>
<evidence type="ECO:0000256" key="3">
    <source>
        <dbReference type="ARBA" id="ARBA00022552"/>
    </source>
</evidence>
<dbReference type="CDD" id="cd17709">
    <property type="entry name" value="BRCT_pescadillo_like"/>
    <property type="match status" value="1"/>
</dbReference>
<feature type="region of interest" description="Disordered" evidence="5">
    <location>
        <begin position="127"/>
        <end position="177"/>
    </location>
</feature>
<feature type="domain" description="BRCT" evidence="6">
    <location>
        <begin position="1"/>
        <end position="94"/>
    </location>
</feature>
<gene>
    <name evidence="7" type="ORF">TrRE_jg9374</name>
</gene>
<proteinExistence type="predicted"/>
<evidence type="ECO:0000313" key="7">
    <source>
        <dbReference type="EMBL" id="GMH46234.1"/>
    </source>
</evidence>
<dbReference type="AlphaFoldDB" id="A0A9W7DJY7"/>
<dbReference type="OrthoDB" id="10264910at2759"/>
<comment type="subcellular location">
    <subcellularLocation>
        <location evidence="1">Nucleus</location>
    </subcellularLocation>
</comment>
<feature type="compositionally biased region" description="Basic and acidic residues" evidence="5">
    <location>
        <begin position="262"/>
        <end position="284"/>
    </location>
</feature>
<keyword evidence="4" id="KW-0539">Nucleus</keyword>
<evidence type="ECO:0000256" key="1">
    <source>
        <dbReference type="ARBA" id="ARBA00004123"/>
    </source>
</evidence>
<dbReference type="InterPro" id="IPR001357">
    <property type="entry name" value="BRCT_dom"/>
</dbReference>
<feature type="compositionally biased region" description="Acidic residues" evidence="5">
    <location>
        <begin position="159"/>
        <end position="168"/>
    </location>
</feature>
<accession>A0A9W7DJY7</accession>
<evidence type="ECO:0000259" key="6">
    <source>
        <dbReference type="PROSITE" id="PS50172"/>
    </source>
</evidence>
<dbReference type="PROSITE" id="PS50172">
    <property type="entry name" value="BRCT"/>
    <property type="match status" value="1"/>
</dbReference>
<organism evidence="7 8">
    <name type="scientific">Triparma retinervis</name>
    <dbReference type="NCBI Taxonomy" id="2557542"/>
    <lineage>
        <taxon>Eukaryota</taxon>
        <taxon>Sar</taxon>
        <taxon>Stramenopiles</taxon>
        <taxon>Ochrophyta</taxon>
        <taxon>Bolidophyceae</taxon>
        <taxon>Parmales</taxon>
        <taxon>Triparmaceae</taxon>
        <taxon>Triparma</taxon>
    </lineage>
</organism>
<evidence type="ECO:0000256" key="2">
    <source>
        <dbReference type="ARBA" id="ARBA00022517"/>
    </source>
</evidence>